<dbReference type="InterPro" id="IPR036322">
    <property type="entry name" value="WD40_repeat_dom_sf"/>
</dbReference>
<organism evidence="5 6">
    <name type="scientific">Steinernema hermaphroditum</name>
    <dbReference type="NCBI Taxonomy" id="289476"/>
    <lineage>
        <taxon>Eukaryota</taxon>
        <taxon>Metazoa</taxon>
        <taxon>Ecdysozoa</taxon>
        <taxon>Nematoda</taxon>
        <taxon>Chromadorea</taxon>
        <taxon>Rhabditida</taxon>
        <taxon>Tylenchina</taxon>
        <taxon>Panagrolaimomorpha</taxon>
        <taxon>Strongyloidoidea</taxon>
        <taxon>Steinernematidae</taxon>
        <taxon>Steinernema</taxon>
    </lineage>
</organism>
<protein>
    <recommendedName>
        <fullName evidence="7">PDZ domain-containing protein</fullName>
    </recommendedName>
</protein>
<evidence type="ECO:0000313" key="5">
    <source>
        <dbReference type="EMBL" id="KAK0412537.1"/>
    </source>
</evidence>
<feature type="repeat" description="WD" evidence="4">
    <location>
        <begin position="167"/>
        <end position="209"/>
    </location>
</feature>
<evidence type="ECO:0008006" key="7">
    <source>
        <dbReference type="Google" id="ProtNLM"/>
    </source>
</evidence>
<accession>A0AA39HUZ5</accession>
<dbReference type="InterPro" id="IPR019775">
    <property type="entry name" value="WD40_repeat_CS"/>
</dbReference>
<keyword evidence="1" id="KW-0597">Phosphoprotein</keyword>
<dbReference type="AlphaFoldDB" id="A0AA39HUZ5"/>
<dbReference type="SMART" id="SM00320">
    <property type="entry name" value="WD40"/>
    <property type="match status" value="5"/>
</dbReference>
<name>A0AA39HUZ5_9BILA</name>
<dbReference type="PANTHER" id="PTHR14091">
    <property type="entry name" value="PERIODIC TRYPTOPHAN PROTEIN 1"/>
    <property type="match status" value="1"/>
</dbReference>
<dbReference type="InterPro" id="IPR044285">
    <property type="entry name" value="PWP1"/>
</dbReference>
<reference evidence="5" key="1">
    <citation type="submission" date="2023-06" db="EMBL/GenBank/DDBJ databases">
        <title>Genomic analysis of the entomopathogenic nematode Steinernema hermaphroditum.</title>
        <authorList>
            <person name="Schwarz E.M."/>
            <person name="Heppert J.K."/>
            <person name="Baniya A."/>
            <person name="Schwartz H.T."/>
            <person name="Tan C.-H."/>
            <person name="Antoshechkin I."/>
            <person name="Sternberg P.W."/>
            <person name="Goodrich-Blair H."/>
            <person name="Dillman A.R."/>
        </authorList>
    </citation>
    <scope>NUCLEOTIDE SEQUENCE</scope>
    <source>
        <strain evidence="5">PS9179</strain>
        <tissue evidence="5">Whole animal</tissue>
    </source>
</reference>
<comment type="caution">
    <text evidence="5">The sequence shown here is derived from an EMBL/GenBank/DDBJ whole genome shotgun (WGS) entry which is preliminary data.</text>
</comment>
<dbReference type="InterPro" id="IPR036034">
    <property type="entry name" value="PDZ_sf"/>
</dbReference>
<evidence type="ECO:0000313" key="6">
    <source>
        <dbReference type="Proteomes" id="UP001175271"/>
    </source>
</evidence>
<dbReference type="GO" id="GO:0005634">
    <property type="term" value="C:nucleus"/>
    <property type="evidence" value="ECO:0007669"/>
    <property type="project" value="TreeGrafter"/>
</dbReference>
<dbReference type="SUPFAM" id="SSF50978">
    <property type="entry name" value="WD40 repeat-like"/>
    <property type="match status" value="1"/>
</dbReference>
<sequence length="730" mass="80540">MSSNIVSSTAWVKRGVAKAKPDRVILDDREALSVVAEFPNNEEDPMITDPIGDDDSDAEDLNIQETDNLVAALKYEQDESALVCYLYNHDEKDWYVHHHYDLPAPALHVERILHDPGTDDRKGNLVAVGSLEGDITIWDLDIIDLAEAVVTLGAAETEDGTKKTADGSSHTAAVLSMAWNELMPHVLVSGGADSNLLLWDLEKAEVSTSVGRFKGLAQSVGWHPTDASVLLVGSMTGVVSAIDCRTMKGELRAIWNFGKEAEINKVKWDTYNNTCAYVACEDGYIRYVDCRVPGKPIYAVKAYENPVESLSLNYAVKDLIATCSGDCLSIWRNDPNGCTLVHNEKLDLGTLHTVEFCPDVPSVLVAGGELNDLIKPVDISIFSGLKDTRRMHHSVVICSSVSRSEQSCGTLLIVCREESAVAIFDVRSRERTQPCQLVRKPVHARTSPVPDTHHCSRRISCKKSPLKCNFNRRKNPQSAINKLFLCDFITHVNGKAIESKRHFYSLMHGIKKNGNASFTVTVKRPIWNSPTNVLPPGYDRPQGYQYFIGLFVLYPGSYLGIGIKAYNSKVYVSHTEQNSLSASTCYIGDCIVSVGGVPVTGTAECSDLLTASLTKHRFVTLTIERAIDDNAVRAVRMALIADKTQRIDPLMARDCMDIGETETERFQKSNLDGTSAKSIYKKSIKPKRHVSVADMSAESAIGADPYNPMLMQKVPGNMERRLRAMKAKPQ</sequence>
<evidence type="ECO:0000256" key="4">
    <source>
        <dbReference type="PROSITE-ProRule" id="PRU00221"/>
    </source>
</evidence>
<dbReference type="GO" id="GO:0006364">
    <property type="term" value="P:rRNA processing"/>
    <property type="evidence" value="ECO:0007669"/>
    <property type="project" value="InterPro"/>
</dbReference>
<evidence type="ECO:0000256" key="2">
    <source>
        <dbReference type="ARBA" id="ARBA00022574"/>
    </source>
</evidence>
<keyword evidence="6" id="KW-1185">Reference proteome</keyword>
<keyword evidence="2 4" id="KW-0853">WD repeat</keyword>
<dbReference type="PANTHER" id="PTHR14091:SF0">
    <property type="entry name" value="PERIODIC TRYPTOPHAN PROTEIN 1 HOMOLOG"/>
    <property type="match status" value="1"/>
</dbReference>
<dbReference type="PROSITE" id="PS00678">
    <property type="entry name" value="WD_REPEATS_1"/>
    <property type="match status" value="1"/>
</dbReference>
<dbReference type="EMBL" id="JAUCMV010000003">
    <property type="protein sequence ID" value="KAK0412537.1"/>
    <property type="molecule type" value="Genomic_DNA"/>
</dbReference>
<dbReference type="InterPro" id="IPR001680">
    <property type="entry name" value="WD40_rpt"/>
</dbReference>
<dbReference type="Gene3D" id="2.130.10.10">
    <property type="entry name" value="YVTN repeat-like/Quinoprotein amine dehydrogenase"/>
    <property type="match status" value="2"/>
</dbReference>
<evidence type="ECO:0000256" key="1">
    <source>
        <dbReference type="ARBA" id="ARBA00022553"/>
    </source>
</evidence>
<dbReference type="PROSITE" id="PS50082">
    <property type="entry name" value="WD_REPEATS_2"/>
    <property type="match status" value="1"/>
</dbReference>
<dbReference type="PROSITE" id="PS50294">
    <property type="entry name" value="WD_REPEATS_REGION"/>
    <property type="match status" value="1"/>
</dbReference>
<proteinExistence type="predicted"/>
<keyword evidence="3" id="KW-0677">Repeat</keyword>
<evidence type="ECO:0000256" key="3">
    <source>
        <dbReference type="ARBA" id="ARBA00022737"/>
    </source>
</evidence>
<dbReference type="SUPFAM" id="SSF50156">
    <property type="entry name" value="PDZ domain-like"/>
    <property type="match status" value="1"/>
</dbReference>
<gene>
    <name evidence="5" type="ORF">QR680_006269</name>
</gene>
<dbReference type="Pfam" id="PF00400">
    <property type="entry name" value="WD40"/>
    <property type="match status" value="1"/>
</dbReference>
<dbReference type="Proteomes" id="UP001175271">
    <property type="component" value="Unassembled WGS sequence"/>
</dbReference>
<dbReference type="InterPro" id="IPR015943">
    <property type="entry name" value="WD40/YVTN_repeat-like_dom_sf"/>
</dbReference>